<dbReference type="Pfam" id="PF00535">
    <property type="entry name" value="Glycos_transf_2"/>
    <property type="match status" value="1"/>
</dbReference>
<sequence length="319" mass="37936">MHEHLVSIIIPTYNRAHLIGETLDSVLAQSYTHWECIVVDDGSMDGTDEVLAGYVAKDSRFQYHHRPKDRPKGANACRNYGFELSRGEYVNWFDSDDLMLKEKLTIQIEELLKSNFDFCVCQVSRFNKNFSSIITQNSSKIYVENVFSSYLSLDSRWLTPSILWKRKVFDSFELLFNENLKSAQEWEFFCRILNKNDNYTAVNKVLIHLRSHKESISFDSNKRLREWNYFLARYLIRTNENINLSTDDDNYLKHYLVKSFKDFCRMKFYKESLKSYRIVIMKSEDFSFISKLSFFLGMCSYLLFNRGYYFFHIAKKNAT</sequence>
<gene>
    <name evidence="2" type="ORF">DSM04_107108</name>
</gene>
<dbReference type="CDD" id="cd00761">
    <property type="entry name" value="Glyco_tranf_GTA_type"/>
    <property type="match status" value="1"/>
</dbReference>
<feature type="domain" description="Glycosyltransferase 2-like" evidence="1">
    <location>
        <begin position="7"/>
        <end position="136"/>
    </location>
</feature>
<dbReference type="Proteomes" id="UP000289821">
    <property type="component" value="Unassembled WGS sequence"/>
</dbReference>
<dbReference type="InterPro" id="IPR029044">
    <property type="entry name" value="Nucleotide-diphossugar_trans"/>
</dbReference>
<comment type="caution">
    <text evidence="2">The sequence shown here is derived from an EMBL/GenBank/DDBJ whole genome shotgun (WGS) entry which is preliminary data.</text>
</comment>
<evidence type="ECO:0000313" key="3">
    <source>
        <dbReference type="Proteomes" id="UP000289821"/>
    </source>
</evidence>
<dbReference type="GO" id="GO:0016758">
    <property type="term" value="F:hexosyltransferase activity"/>
    <property type="evidence" value="ECO:0007669"/>
    <property type="project" value="UniProtKB-ARBA"/>
</dbReference>
<proteinExistence type="predicted"/>
<reference evidence="2 3" key="1">
    <citation type="submission" date="2018-07" db="EMBL/GenBank/DDBJ databases">
        <title>Leeuwenhoekiella genomics.</title>
        <authorList>
            <person name="Tahon G."/>
            <person name="Willems A."/>
        </authorList>
    </citation>
    <scope>NUCLEOTIDE SEQUENCE [LARGE SCALE GENOMIC DNA]</scope>
    <source>
        <strain evidence="2 3">R-50232</strain>
    </source>
</reference>
<dbReference type="EMBL" id="QOVI01000007">
    <property type="protein sequence ID" value="RXG12337.1"/>
    <property type="molecule type" value="Genomic_DNA"/>
</dbReference>
<name>A0A4Q0NPN5_9FLAO</name>
<keyword evidence="3" id="KW-1185">Reference proteome</keyword>
<protein>
    <submittedName>
        <fullName evidence="2">Glycosyltransferase involved in cell wall biosynthesis</fullName>
    </submittedName>
</protein>
<organism evidence="2 3">
    <name type="scientific">Leeuwenhoekiella aestuarii</name>
    <dbReference type="NCBI Taxonomy" id="2249426"/>
    <lineage>
        <taxon>Bacteria</taxon>
        <taxon>Pseudomonadati</taxon>
        <taxon>Bacteroidota</taxon>
        <taxon>Flavobacteriia</taxon>
        <taxon>Flavobacteriales</taxon>
        <taxon>Flavobacteriaceae</taxon>
        <taxon>Leeuwenhoekiella</taxon>
    </lineage>
</organism>
<dbReference type="PANTHER" id="PTHR22916:SF3">
    <property type="entry name" value="UDP-GLCNAC:BETAGAL BETA-1,3-N-ACETYLGLUCOSAMINYLTRANSFERASE-LIKE PROTEIN 1"/>
    <property type="match status" value="1"/>
</dbReference>
<evidence type="ECO:0000313" key="2">
    <source>
        <dbReference type="EMBL" id="RXG12337.1"/>
    </source>
</evidence>
<dbReference type="AlphaFoldDB" id="A0A4Q0NPN5"/>
<dbReference type="SUPFAM" id="SSF53448">
    <property type="entry name" value="Nucleotide-diphospho-sugar transferases"/>
    <property type="match status" value="1"/>
</dbReference>
<dbReference type="Gene3D" id="3.90.550.10">
    <property type="entry name" value="Spore Coat Polysaccharide Biosynthesis Protein SpsA, Chain A"/>
    <property type="match status" value="1"/>
</dbReference>
<accession>A0A4Q0NPN5</accession>
<dbReference type="RefSeq" id="WP_128762484.1">
    <property type="nucleotide sequence ID" value="NZ_QOVI01000007.1"/>
</dbReference>
<dbReference type="PANTHER" id="PTHR22916">
    <property type="entry name" value="GLYCOSYLTRANSFERASE"/>
    <property type="match status" value="1"/>
</dbReference>
<evidence type="ECO:0000259" key="1">
    <source>
        <dbReference type="Pfam" id="PF00535"/>
    </source>
</evidence>
<keyword evidence="2" id="KW-0808">Transferase</keyword>
<dbReference type="InterPro" id="IPR001173">
    <property type="entry name" value="Glyco_trans_2-like"/>
</dbReference>